<dbReference type="WBParaSite" id="TMUE_2000008827.1">
    <property type="protein sequence ID" value="TMUE_2000008827.1"/>
    <property type="gene ID" value="WBGene00300421"/>
</dbReference>
<evidence type="ECO:0000259" key="7">
    <source>
        <dbReference type="PROSITE" id="PS50950"/>
    </source>
</evidence>
<keyword evidence="2 5" id="KW-0863">Zinc-finger</keyword>
<keyword evidence="3" id="KW-0862">Zinc</keyword>
<reference evidence="8" key="2">
    <citation type="submission" date="2014-03" db="EMBL/GenBank/DDBJ databases">
        <title>The whipworm genome and dual-species transcriptomics of an intimate host-pathogen interaction.</title>
        <authorList>
            <person name="Foth B.J."/>
            <person name="Tsai I.J."/>
            <person name="Reid A.J."/>
            <person name="Bancroft A.J."/>
            <person name="Nichol S."/>
            <person name="Tracey A."/>
            <person name="Holroyd N."/>
            <person name="Cotton J.A."/>
            <person name="Stanley E.J."/>
            <person name="Zarowiecki M."/>
            <person name="Liu J.Z."/>
            <person name="Huckvale T."/>
            <person name="Cooper P.J."/>
            <person name="Grencis R.K."/>
            <person name="Berriman M."/>
        </authorList>
    </citation>
    <scope>NUCLEOTIDE SEQUENCE [LARGE SCALE GENOMIC DNA]</scope>
    <source>
        <strain evidence="8">Edinburgh</strain>
    </source>
</reference>
<dbReference type="SMART" id="SM00692">
    <property type="entry name" value="DM3"/>
    <property type="match status" value="1"/>
</dbReference>
<dbReference type="Pfam" id="PF05485">
    <property type="entry name" value="THAP"/>
    <property type="match status" value="1"/>
</dbReference>
<keyword evidence="1" id="KW-0479">Metal-binding</keyword>
<evidence type="ECO:0000256" key="2">
    <source>
        <dbReference type="ARBA" id="ARBA00022771"/>
    </source>
</evidence>
<reference evidence="9 10" key="3">
    <citation type="submission" date="2019-12" db="UniProtKB">
        <authorList>
            <consortium name="WormBaseParasite"/>
        </authorList>
    </citation>
    <scope>IDENTIFICATION</scope>
</reference>
<evidence type="ECO:0000313" key="10">
    <source>
        <dbReference type="WBParaSite" id="TMUE_2000008827.1"/>
    </source>
</evidence>
<keyword evidence="8" id="KW-1185">Reference proteome</keyword>
<evidence type="ECO:0000256" key="4">
    <source>
        <dbReference type="ARBA" id="ARBA00023125"/>
    </source>
</evidence>
<sequence>MAIPTMSLGCCLVKGCPKVEPGGCLFRFPKESTLRKQWLQRLQLTEEDIGISGYVCGRHFNEKHLTRQTNGTILLHREAVPEPVLQGEHDSNSLKPEATSSNGQPTIDSPQGSDQLDDSAEGKRRQTAESMQTGTFKQASTEILESVLRQLFPKGKRKRNKNDQPNDQQEMDGTLTVVPNESKTRRSGRRVYVNNDKLSSQEGESSEPLTKKYQPRKTSTRPVSIRSANLNITKTRRHAKRHPKEQLINGGTTKNNPCQECANGFRAMESHVKRLDWKLDTIVALLESLKQDSSEKGADSTCKKLPKRNPRISKQKERSFKVFTRPNVSLRWPDKRKGEQRSIPVERKLTPPKPIQISRNVRTASPPAASAAPLPAPTTTVVQVKASTVERAQKSDLDMAMGKAVLLFLGRGFSTYHLRKFGSSVLSDVSPLVLNACIEQLTNEGLLKSLGQLELRFPNVNSKTQMNFEVFKKSPPTIVLSQQLAPYGLTREAYAAAFFGRHHSKLKQINVLCDADEGSSASA</sequence>
<dbReference type="GO" id="GO:0008270">
    <property type="term" value="F:zinc ion binding"/>
    <property type="evidence" value="ECO:0007669"/>
    <property type="project" value="UniProtKB-KW"/>
</dbReference>
<keyword evidence="4 5" id="KW-0238">DNA-binding</keyword>
<dbReference type="Gene3D" id="6.20.210.20">
    <property type="entry name" value="THAP domain"/>
    <property type="match status" value="1"/>
</dbReference>
<evidence type="ECO:0000256" key="5">
    <source>
        <dbReference type="PROSITE-ProRule" id="PRU00309"/>
    </source>
</evidence>
<evidence type="ECO:0000313" key="9">
    <source>
        <dbReference type="WBParaSite" id="TMUE_0000000301.1"/>
    </source>
</evidence>
<dbReference type="SUPFAM" id="SSF57716">
    <property type="entry name" value="Glucocorticoid receptor-like (DNA-binding domain)"/>
    <property type="match status" value="1"/>
</dbReference>
<dbReference type="InterPro" id="IPR038441">
    <property type="entry name" value="THAP_Znf_sf"/>
</dbReference>
<evidence type="ECO:0000256" key="3">
    <source>
        <dbReference type="ARBA" id="ARBA00022833"/>
    </source>
</evidence>
<name>A0A5S6PZA7_TRIMR</name>
<feature type="compositionally biased region" description="Basic and acidic residues" evidence="6">
    <location>
        <begin position="293"/>
        <end position="302"/>
    </location>
</feature>
<evidence type="ECO:0000256" key="6">
    <source>
        <dbReference type="SAM" id="MobiDB-lite"/>
    </source>
</evidence>
<evidence type="ECO:0000313" key="8">
    <source>
        <dbReference type="Proteomes" id="UP000046395"/>
    </source>
</evidence>
<dbReference type="Proteomes" id="UP000046395">
    <property type="component" value="Unassembled WGS sequence"/>
</dbReference>
<evidence type="ECO:0000256" key="1">
    <source>
        <dbReference type="ARBA" id="ARBA00022723"/>
    </source>
</evidence>
<dbReference type="InterPro" id="IPR006612">
    <property type="entry name" value="THAP_Znf"/>
</dbReference>
<proteinExistence type="predicted"/>
<feature type="compositionally biased region" description="Polar residues" evidence="6">
    <location>
        <begin position="128"/>
        <end position="143"/>
    </location>
</feature>
<feature type="region of interest" description="Disordered" evidence="6">
    <location>
        <begin position="293"/>
        <end position="317"/>
    </location>
</feature>
<protein>
    <submittedName>
        <fullName evidence="9 10">THAP-type domain-containing protein</fullName>
    </submittedName>
</protein>
<feature type="domain" description="THAP-type" evidence="7">
    <location>
        <begin position="6"/>
        <end position="84"/>
    </location>
</feature>
<reference evidence="8" key="1">
    <citation type="submission" date="2013-11" db="EMBL/GenBank/DDBJ databases">
        <authorList>
            <person name="Aslett M."/>
        </authorList>
    </citation>
    <scope>NUCLEOTIDE SEQUENCE [LARGE SCALE GENOMIC DNA]</scope>
    <source>
        <strain evidence="8">Edinburgh</strain>
    </source>
</reference>
<dbReference type="PROSITE" id="PS50950">
    <property type="entry name" value="ZF_THAP"/>
    <property type="match status" value="1"/>
</dbReference>
<dbReference type="WBParaSite" id="TMUE_0000000301.1">
    <property type="protein sequence ID" value="TMUE_0000000301.1"/>
    <property type="gene ID" value="WBGene00296242"/>
</dbReference>
<accession>A0A5S6PZA7</accession>
<dbReference type="GO" id="GO:0003677">
    <property type="term" value="F:DNA binding"/>
    <property type="evidence" value="ECO:0007669"/>
    <property type="project" value="UniProtKB-UniRule"/>
</dbReference>
<feature type="region of interest" description="Disordered" evidence="6">
    <location>
        <begin position="85"/>
        <end position="222"/>
    </location>
</feature>
<dbReference type="AlphaFoldDB" id="A0A5S6PZA7"/>
<feature type="compositionally biased region" description="Polar residues" evidence="6">
    <location>
        <begin position="98"/>
        <end position="114"/>
    </location>
</feature>
<dbReference type="SMART" id="SM00980">
    <property type="entry name" value="THAP"/>
    <property type="match status" value="1"/>
</dbReference>
<feature type="compositionally biased region" description="Basic residues" evidence="6">
    <location>
        <begin position="304"/>
        <end position="313"/>
    </location>
</feature>
<organism evidence="8 9">
    <name type="scientific">Trichuris muris</name>
    <name type="common">Mouse whipworm</name>
    <dbReference type="NCBI Taxonomy" id="70415"/>
    <lineage>
        <taxon>Eukaryota</taxon>
        <taxon>Metazoa</taxon>
        <taxon>Ecdysozoa</taxon>
        <taxon>Nematoda</taxon>
        <taxon>Enoplea</taxon>
        <taxon>Dorylaimia</taxon>
        <taxon>Trichinellida</taxon>
        <taxon>Trichuridae</taxon>
        <taxon>Trichuris</taxon>
    </lineage>
</organism>